<comment type="caution">
    <text evidence="5">The sequence shown here is derived from an EMBL/GenBank/DDBJ whole genome shotgun (WGS) entry which is preliminary data.</text>
</comment>
<dbReference type="Pfam" id="PF12796">
    <property type="entry name" value="Ank_2"/>
    <property type="match status" value="4"/>
</dbReference>
<dbReference type="SMART" id="SM00248">
    <property type="entry name" value="ANK"/>
    <property type="match status" value="8"/>
</dbReference>
<dbReference type="Gene3D" id="3.90.176.10">
    <property type="entry name" value="Toxin ADP-ribosyltransferase, Chain A, domain 1"/>
    <property type="match status" value="1"/>
</dbReference>
<protein>
    <recommendedName>
        <fullName evidence="7">Mono(ADP-ribosyl)transferase</fullName>
    </recommendedName>
</protein>
<dbReference type="PANTHER" id="PTHR24188">
    <property type="entry name" value="ANKYRIN REPEAT PROTEIN"/>
    <property type="match status" value="1"/>
</dbReference>
<dbReference type="EMBL" id="JBGBPQ010000007">
    <property type="protein sequence ID" value="KAL1521377.1"/>
    <property type="molecule type" value="Genomic_DNA"/>
</dbReference>
<feature type="region of interest" description="Disordered" evidence="4">
    <location>
        <begin position="30"/>
        <end position="62"/>
    </location>
</feature>
<evidence type="ECO:0000256" key="4">
    <source>
        <dbReference type="SAM" id="MobiDB-lite"/>
    </source>
</evidence>
<feature type="repeat" description="ANK" evidence="3">
    <location>
        <begin position="1109"/>
        <end position="1141"/>
    </location>
</feature>
<dbReference type="SUPFAM" id="SSF48403">
    <property type="entry name" value="Ankyrin repeat"/>
    <property type="match status" value="2"/>
</dbReference>
<dbReference type="Gene3D" id="1.25.40.20">
    <property type="entry name" value="Ankyrin repeat-containing domain"/>
    <property type="match status" value="4"/>
</dbReference>
<feature type="repeat" description="ANK" evidence="3">
    <location>
        <begin position="1317"/>
        <end position="1349"/>
    </location>
</feature>
<feature type="region of interest" description="Disordered" evidence="4">
    <location>
        <begin position="118"/>
        <end position="177"/>
    </location>
</feature>
<dbReference type="InterPro" id="IPR036770">
    <property type="entry name" value="Ankyrin_rpt-contain_sf"/>
</dbReference>
<evidence type="ECO:0000256" key="2">
    <source>
        <dbReference type="ARBA" id="ARBA00023043"/>
    </source>
</evidence>
<reference evidence="5 6" key="1">
    <citation type="journal article" date="2024" name="Science">
        <title>Giant polyketide synthase enzymes in the biosynthesis of giant marine polyether toxins.</title>
        <authorList>
            <person name="Fallon T.R."/>
            <person name="Shende V.V."/>
            <person name="Wierzbicki I.H."/>
            <person name="Pendleton A.L."/>
            <person name="Watervoot N.F."/>
            <person name="Auber R.P."/>
            <person name="Gonzalez D.J."/>
            <person name="Wisecaver J.H."/>
            <person name="Moore B.S."/>
        </authorList>
    </citation>
    <scope>NUCLEOTIDE SEQUENCE [LARGE SCALE GENOMIC DNA]</scope>
    <source>
        <strain evidence="5 6">12B1</strain>
    </source>
</reference>
<keyword evidence="6" id="KW-1185">Reference proteome</keyword>
<dbReference type="PROSITE" id="PS50088">
    <property type="entry name" value="ANK_REPEAT"/>
    <property type="match status" value="5"/>
</dbReference>
<proteinExistence type="predicted"/>
<dbReference type="PANTHER" id="PTHR24188:SF29">
    <property type="entry name" value="GH09064P"/>
    <property type="match status" value="1"/>
</dbReference>
<evidence type="ECO:0000313" key="6">
    <source>
        <dbReference type="Proteomes" id="UP001515480"/>
    </source>
</evidence>
<feature type="repeat" description="ANK" evidence="3">
    <location>
        <begin position="1176"/>
        <end position="1208"/>
    </location>
</feature>
<evidence type="ECO:0000313" key="5">
    <source>
        <dbReference type="EMBL" id="KAL1521377.1"/>
    </source>
</evidence>
<dbReference type="SUPFAM" id="SSF56399">
    <property type="entry name" value="ADP-ribosylation"/>
    <property type="match status" value="1"/>
</dbReference>
<dbReference type="Proteomes" id="UP001515480">
    <property type="component" value="Unassembled WGS sequence"/>
</dbReference>
<evidence type="ECO:0008006" key="7">
    <source>
        <dbReference type="Google" id="ProtNLM"/>
    </source>
</evidence>
<feature type="repeat" description="ANK" evidence="3">
    <location>
        <begin position="1284"/>
        <end position="1316"/>
    </location>
</feature>
<dbReference type="PROSITE" id="PS50297">
    <property type="entry name" value="ANK_REP_REGION"/>
    <property type="match status" value="4"/>
</dbReference>
<feature type="compositionally biased region" description="Basic and acidic residues" evidence="4">
    <location>
        <begin position="32"/>
        <end position="42"/>
    </location>
</feature>
<organism evidence="5 6">
    <name type="scientific">Prymnesium parvum</name>
    <name type="common">Toxic golden alga</name>
    <dbReference type="NCBI Taxonomy" id="97485"/>
    <lineage>
        <taxon>Eukaryota</taxon>
        <taxon>Haptista</taxon>
        <taxon>Haptophyta</taxon>
        <taxon>Prymnesiophyceae</taxon>
        <taxon>Prymnesiales</taxon>
        <taxon>Prymnesiaceae</taxon>
        <taxon>Prymnesium</taxon>
    </lineage>
</organism>
<evidence type="ECO:0000256" key="1">
    <source>
        <dbReference type="ARBA" id="ARBA00022737"/>
    </source>
</evidence>
<accession>A0AB34JKZ2</accession>
<sequence length="1639" mass="175974">MPCMPEHFASPWRGPPAIRLGVAMRSMPFPEPRPRSTHERAKASCSWGKKLRPMPTATADAPGGGASAASFLAERRQPHVRVVNMGCALASPAEHRTPPHLAAARLAAARAARARAAAEPAADLRGTPLATPEGGGESLHPSLRASQALRRARAAATPPAPPASAGRANGAYPSPSLVRSASAATRLTAGGTPPPAVAAEGGGFASQWLIDATASSPSVRVNHAPFQWATALNVVAAILRLQRAYRGARNKRRRNMTQGVMFYAKAMLAVRREREAKARSTLRNKTSGQLLTEAGFRSAADPSSSGAPKGAVEGDKLLWNTAAWLEQLGIAKLVAQALLWPLSPEGSDAATPEEQLRYLRLIGSYDDPSTIKSLIAGAPKPLMDSIAEAVLHGARRLREVPVASGTELHEKYASSSFTLQYGSFPDSFEGGLAAMVGEPHPDLLRYMRIEHTESEDSRRAFTTTNFSIRTSSEIEWWFVSDPDAAPKPFTLELGGRSVQVDGWPEESAHIKRSDRRQAQSPKAFEAARRDCNQSLSVMGWAKLNEDEFLAARCYTGPLFMKYNTVLRGVADLHRSGKTGRMARLFQELCQGNRYTNTLHALSSSIVKLGKLTKCTRVYRGISNNVLPREFWEVDNYGVQGGVEFAFLSCSTEIHVALSYASAAAGRPGFVLEFQQGVISRGADLSWLSQYPGEAEVCFPPLTALEVRSVRVEDSILIIQMNPTVNQKAETLEKVVSRMQSSHIQLLDILREELRSHGAPHCSYERLERLRRRALGAEPSWFNRPAVYEEATNAALAARTEAFALLARQESWEGVGEAARLGRMRKVAELCARLEKHDVALAIILMLVRARDGGEEEWLAATAELLRGGLPAPWPATLSLLLTSAPPQLTSSPQLRALLSHTLDAEPPPFLPGGAVLAYHPKYRWLHAHVAEGEEEEEAADAGGAAWPSRAVTFVVGSQAVARELVLAVAHGGLAALLRELAAAGDSRLVALLLELRVNTFTCDDNANSALHVAASKGHASICAALIDAADIPAARDDVVAHLAAVPNAQGETPLRLAVQARAVDARRMLQPPEMDSLGALGAAARDGAAAALGAALDAEGASVDVCDGEGRSLLHLAAECGSTECLALLLDRRADVNLKDRVGRCALVHAAMYGHTDAVRTLLAAPGAAADVRTAKQETALHWAARNGHVKVVAELLNAGASVDARSSKQETPLLQACQYGQVGAVQLLLDSHANLAQLDNNGRSTLMLCCRDGHDRVLRELLSTPRAHLLLNLGTKPTGQDSDGLSALHFAARDGYSRCVRILTDAGAFVDLVDAKGRTPMYLAAANGRLSCVHALLRAGGRPDMPAADGSTPQSVVMHALSKAPAEADADAPRPTAPARSHSLSYLPFEELKSTLDEATRAPAPKGTLTRPLRLNASAFDTPHSLEVWLREHGIDTDAWGSAVGSKLVDDLWEELDSCSCSLSFDAKGAFRHTQVAIVRIFRRDSAGKIDGHRMLQRVNDNGVAARHSGSISVKMRSGEDAFTAARRGVIEELGSLVKEGMTIQLLEASLHVYVERNLSTSYPGLRCAYELHRVDAAVDSLPEEAFETTVTAEPEARQGGAPIQRISRFQWVEYVHEDEFEDLTGGAITPPVAQPDP</sequence>
<dbReference type="InterPro" id="IPR002110">
    <property type="entry name" value="Ankyrin_rpt"/>
</dbReference>
<gene>
    <name evidence="5" type="ORF">AB1Y20_021043</name>
</gene>
<name>A0AB34JKZ2_PRYPA</name>
<keyword evidence="2 3" id="KW-0040">ANK repeat</keyword>
<feature type="repeat" description="ANK" evidence="3">
    <location>
        <begin position="1209"/>
        <end position="1241"/>
    </location>
</feature>
<keyword evidence="1" id="KW-0677">Repeat</keyword>
<feature type="compositionally biased region" description="Low complexity" evidence="4">
    <location>
        <begin position="141"/>
        <end position="171"/>
    </location>
</feature>
<evidence type="ECO:0000256" key="3">
    <source>
        <dbReference type="PROSITE-ProRule" id="PRU00023"/>
    </source>
</evidence>
<dbReference type="PROSITE" id="PS51996">
    <property type="entry name" value="TR_MART"/>
    <property type="match status" value="1"/>
</dbReference>